<sequence>MTTAFEPRPYTAAAPREPDPHGPGTPGSLRPGARGSVLIVTRHPDPDEAMRHAMAWITAFEEDCGLVLDTDETALYAVGRAGDLGEALRRGPLVHEDGSPADTSAFVDAVLTDGTWRLRDADPRAWSTTYRAAILGAAPEAVCTIWDVFPLPAA</sequence>
<name>A0AAP3AGT3_MICLU</name>
<reference evidence="2" key="1">
    <citation type="submission" date="2023-06" db="EMBL/GenBank/DDBJ databases">
        <title>lsaBGC provides a comprehensive framework for evolutionary analysis of biosynthetic gene clusters within focal taxa.</title>
        <authorList>
            <person name="Salamzade R."/>
            <person name="Sandstrom S."/>
            <person name="Kalan L.R."/>
        </authorList>
    </citation>
    <scope>NUCLEOTIDE SEQUENCE</scope>
    <source>
        <strain evidence="2">P3-SID899</strain>
    </source>
</reference>
<proteinExistence type="predicted"/>
<evidence type="ECO:0000313" key="3">
    <source>
        <dbReference type="Proteomes" id="UP001205867"/>
    </source>
</evidence>
<organism evidence="2 3">
    <name type="scientific">Micrococcus luteus</name>
    <name type="common">Micrococcus lysodeikticus</name>
    <dbReference type="NCBI Taxonomy" id="1270"/>
    <lineage>
        <taxon>Bacteria</taxon>
        <taxon>Bacillati</taxon>
        <taxon>Actinomycetota</taxon>
        <taxon>Actinomycetes</taxon>
        <taxon>Micrococcales</taxon>
        <taxon>Micrococcaceae</taxon>
        <taxon>Micrococcus</taxon>
    </lineage>
</organism>
<gene>
    <name evidence="2" type="ORF">M3A82_006135</name>
</gene>
<accession>A0AAP3AGT3</accession>
<feature type="region of interest" description="Disordered" evidence="1">
    <location>
        <begin position="1"/>
        <end position="33"/>
    </location>
</feature>
<dbReference type="AlphaFoldDB" id="A0AAP3AGT3"/>
<evidence type="ECO:0000313" key="2">
    <source>
        <dbReference type="EMBL" id="MCV7628919.1"/>
    </source>
</evidence>
<evidence type="ECO:0000256" key="1">
    <source>
        <dbReference type="SAM" id="MobiDB-lite"/>
    </source>
</evidence>
<comment type="caution">
    <text evidence="2">The sequence shown here is derived from an EMBL/GenBank/DDBJ whole genome shotgun (WGS) entry which is preliminary data.</text>
</comment>
<protein>
    <submittedName>
        <fullName evidence="2">Uncharacterized protein</fullName>
    </submittedName>
</protein>
<dbReference type="EMBL" id="JALXKZ020000010">
    <property type="protein sequence ID" value="MCV7628919.1"/>
    <property type="molecule type" value="Genomic_DNA"/>
</dbReference>
<dbReference type="Proteomes" id="UP001205867">
    <property type="component" value="Unassembled WGS sequence"/>
</dbReference>